<keyword evidence="3" id="KW-1185">Reference proteome</keyword>
<dbReference type="Proteomes" id="UP000052979">
    <property type="component" value="Unassembled WGS sequence"/>
</dbReference>
<name>A0A0C5BG95_9MICO</name>
<protein>
    <submittedName>
        <fullName evidence="1">Uncharacterized protein</fullName>
    </submittedName>
</protein>
<reference evidence="1 3" key="1">
    <citation type="submission" date="2015-04" db="EMBL/GenBank/DDBJ databases">
        <title>Draft genome sequence of Rathayibacter toxicus strain FH-142 (AKA 70134 or CS 32), a Western Australian isolate.</title>
        <authorList>
            <consortium name="Consortium for Microbial Forensics and Genomics (microFORGE)"/>
            <person name="Knight B.M."/>
            <person name="Roberts D.P."/>
            <person name="Lin D."/>
            <person name="Hari K."/>
            <person name="Fletcher J."/>
            <person name="Melcher U."/>
            <person name="Blagden T."/>
            <person name="Luster D.G."/>
            <person name="Sechler A.J."/>
            <person name="Schneider W.L."/>
            <person name="Winegar R.A."/>
        </authorList>
    </citation>
    <scope>NUCLEOTIDE SEQUENCE [LARGE SCALE GENOMIC DNA]</scope>
    <source>
        <strain evidence="1 3">FH142</strain>
    </source>
</reference>
<evidence type="ECO:0000313" key="4">
    <source>
        <dbReference type="Proteomes" id="UP000237966"/>
    </source>
</evidence>
<dbReference type="PATRIC" id="fig|145458.7.peg.2177"/>
<reference evidence="2 4" key="2">
    <citation type="submission" date="2018-02" db="EMBL/GenBank/DDBJ databases">
        <title>Bacteriophage NCPPB3778 and a type I-E CRISPR drive the evolution of the US Biological Select Agent, Rathayibacter toxicus.</title>
        <authorList>
            <person name="Davis E.W.II."/>
            <person name="Tabima J.F."/>
            <person name="Weisberg A.J."/>
            <person name="Lopes L.D."/>
            <person name="Wiseman M.S."/>
            <person name="Wiseman M.S."/>
            <person name="Pupko T."/>
            <person name="Belcher M.S."/>
            <person name="Sechler A.J."/>
            <person name="Tancos M.A."/>
            <person name="Schroeder B.K."/>
            <person name="Murray T.D."/>
            <person name="Luster D.G."/>
            <person name="Schneider W.L."/>
            <person name="Rogers E."/>
            <person name="Andreote F.D."/>
            <person name="Grunwald N.J."/>
            <person name="Putnam M.L."/>
            <person name="Chang J.H."/>
        </authorList>
    </citation>
    <scope>NUCLEOTIDE SEQUENCE [LARGE SCALE GENOMIC DNA]</scope>
    <source>
        <strain evidence="2 4">FH99</strain>
    </source>
</reference>
<dbReference type="KEGG" id="rtc:APU90_07500"/>
<evidence type="ECO:0000313" key="3">
    <source>
        <dbReference type="Proteomes" id="UP000052979"/>
    </source>
</evidence>
<evidence type="ECO:0000313" key="2">
    <source>
        <dbReference type="EMBL" id="PPI13901.1"/>
    </source>
</evidence>
<dbReference type="EMBL" id="LBFI01000049">
    <property type="protein sequence ID" value="KKM44982.1"/>
    <property type="molecule type" value="Genomic_DNA"/>
</dbReference>
<organism evidence="1 3">
    <name type="scientific">Rathayibacter toxicus</name>
    <dbReference type="NCBI Taxonomy" id="145458"/>
    <lineage>
        <taxon>Bacteria</taxon>
        <taxon>Bacillati</taxon>
        <taxon>Actinomycetota</taxon>
        <taxon>Actinomycetes</taxon>
        <taxon>Micrococcales</taxon>
        <taxon>Microbacteriaceae</taxon>
        <taxon>Rathayibacter</taxon>
    </lineage>
</organism>
<dbReference type="AlphaFoldDB" id="A0A0C5BG95"/>
<dbReference type="EMBL" id="PSWU01000013">
    <property type="protein sequence ID" value="PPI13901.1"/>
    <property type="molecule type" value="Genomic_DNA"/>
</dbReference>
<proteinExistence type="predicted"/>
<evidence type="ECO:0000313" key="1">
    <source>
        <dbReference type="EMBL" id="KKM44982.1"/>
    </source>
</evidence>
<sequence>MRTLLGVSHSQVASRARFGARSQNAAICSTWPSPHRTETEIADESQEDFLPSHYPSRDIHPLAEYTDIFTA</sequence>
<dbReference type="KEGG" id="rtx:TI83_09565"/>
<accession>A0A0C5BG95</accession>
<comment type="caution">
    <text evidence="1">The sequence shown here is derived from an EMBL/GenBank/DDBJ whole genome shotgun (WGS) entry which is preliminary data.</text>
</comment>
<gene>
    <name evidence="2" type="ORF">C5C51_09360</name>
    <name evidence="1" type="ORF">VT73_07665</name>
</gene>
<dbReference type="Proteomes" id="UP000237966">
    <property type="component" value="Unassembled WGS sequence"/>
</dbReference>